<dbReference type="GO" id="GO:0033387">
    <property type="term" value="P:putrescine biosynthetic process from arginine, via ornithine"/>
    <property type="evidence" value="ECO:0007669"/>
    <property type="project" value="TreeGrafter"/>
</dbReference>
<dbReference type="Gene3D" id="2.40.37.10">
    <property type="entry name" value="Lyase, Ornithine Decarboxylase, Chain A, domain 1"/>
    <property type="match status" value="1"/>
</dbReference>
<protein>
    <submittedName>
        <fullName evidence="10">Ornithine decarboxylase</fullName>
    </submittedName>
</protein>
<keyword evidence="3" id="KW-0663">Pyridoxal phosphate</keyword>
<evidence type="ECO:0000256" key="5">
    <source>
        <dbReference type="RuleBase" id="RU003737"/>
    </source>
</evidence>
<comment type="caution">
    <text evidence="10">The sequence shown here is derived from an EMBL/GenBank/DDBJ whole genome shotgun (WGS) entry which is preliminary data.</text>
</comment>
<dbReference type="InterPro" id="IPR022644">
    <property type="entry name" value="De-COase2_N"/>
</dbReference>
<name>A0AAX6DM31_IRIPA</name>
<evidence type="ECO:0000256" key="6">
    <source>
        <dbReference type="SAM" id="MobiDB-lite"/>
    </source>
</evidence>
<dbReference type="InterPro" id="IPR022643">
    <property type="entry name" value="De-COase2_C"/>
</dbReference>
<dbReference type="SUPFAM" id="SSF51419">
    <property type="entry name" value="PLP-binding barrel"/>
    <property type="match status" value="1"/>
</dbReference>
<keyword evidence="4" id="KW-0456">Lyase</keyword>
<evidence type="ECO:0000256" key="7">
    <source>
        <dbReference type="SAM" id="Phobius"/>
    </source>
</evidence>
<feature type="domain" description="Orn/DAP/Arg decarboxylase 2 C-terminal" evidence="8">
    <location>
        <begin position="227"/>
        <end position="325"/>
    </location>
</feature>
<evidence type="ECO:0000256" key="4">
    <source>
        <dbReference type="ARBA" id="ARBA00023239"/>
    </source>
</evidence>
<dbReference type="GO" id="GO:0005737">
    <property type="term" value="C:cytoplasm"/>
    <property type="evidence" value="ECO:0007669"/>
    <property type="project" value="TreeGrafter"/>
</dbReference>
<dbReference type="AlphaFoldDB" id="A0AAX6DM31"/>
<reference evidence="10" key="2">
    <citation type="submission" date="2023-04" db="EMBL/GenBank/DDBJ databases">
        <authorList>
            <person name="Bruccoleri R.E."/>
            <person name="Oakeley E.J."/>
            <person name="Faust A.-M."/>
            <person name="Dessus-Babus S."/>
            <person name="Altorfer M."/>
            <person name="Burckhardt D."/>
            <person name="Oertli M."/>
            <person name="Naumann U."/>
            <person name="Petersen F."/>
            <person name="Wong J."/>
        </authorList>
    </citation>
    <scope>NUCLEOTIDE SEQUENCE</scope>
    <source>
        <strain evidence="10">GSM-AAB239-AS_SAM_17_03QT</strain>
        <tissue evidence="10">Leaf</tissue>
    </source>
</reference>
<proteinExistence type="inferred from homology"/>
<dbReference type="GO" id="GO:0004586">
    <property type="term" value="F:ornithine decarboxylase activity"/>
    <property type="evidence" value="ECO:0007669"/>
    <property type="project" value="TreeGrafter"/>
</dbReference>
<keyword evidence="11" id="KW-1185">Reference proteome</keyword>
<dbReference type="SUPFAM" id="SSF50621">
    <property type="entry name" value="Alanine racemase C-terminal domain-like"/>
    <property type="match status" value="1"/>
</dbReference>
<feature type="compositionally biased region" description="Basic residues" evidence="6">
    <location>
        <begin position="70"/>
        <end position="84"/>
    </location>
</feature>
<dbReference type="EMBL" id="JANAVB010043418">
    <property type="protein sequence ID" value="KAJ6792769.1"/>
    <property type="molecule type" value="Genomic_DNA"/>
</dbReference>
<dbReference type="PANTHER" id="PTHR11482:SF6">
    <property type="entry name" value="ORNITHINE DECARBOXYLASE 1-RELATED"/>
    <property type="match status" value="1"/>
</dbReference>
<dbReference type="Proteomes" id="UP001140949">
    <property type="component" value="Unassembled WGS sequence"/>
</dbReference>
<feature type="region of interest" description="Disordered" evidence="6">
    <location>
        <begin position="1"/>
        <end position="103"/>
    </location>
</feature>
<feature type="domain" description="Orn/DAP/Arg decarboxylase 2 N-terminal" evidence="9">
    <location>
        <begin position="114"/>
        <end position="224"/>
    </location>
</feature>
<gene>
    <name evidence="10" type="ORF">M6B38_237280</name>
</gene>
<comment type="cofactor">
    <cofactor evidence="1">
        <name>pyridoxal 5'-phosphate</name>
        <dbReference type="ChEBI" id="CHEBI:597326"/>
    </cofactor>
</comment>
<evidence type="ECO:0000259" key="8">
    <source>
        <dbReference type="Pfam" id="PF00278"/>
    </source>
</evidence>
<dbReference type="PRINTS" id="PR01179">
    <property type="entry name" value="ODADCRBXLASE"/>
</dbReference>
<comment type="similarity">
    <text evidence="2 5">Belongs to the Orn/Lys/Arg decarboxylase class-II family.</text>
</comment>
<dbReference type="InterPro" id="IPR002433">
    <property type="entry name" value="Orn_de-COase"/>
</dbReference>
<sequence>MDPLSMQHSTLLRRHVQPEPLPPRSDGVPRRRLRLREPRRDRVGALPRRPSRRYHLRQSMQGRVAYQVRSLRRRQPYDRRLRRRDRQDQTASSGMSTGHKDQAVGDANVKWDLGNKYGALPGEVVPLLEAAKSAGLAIVGVSFHIGSKPTRMEAYRGAIAGAKAAFDAAEGLGMAKMTMLDIGGGFMARRQFDEAAEIIGSALAEHFADRPELTVIAEPGRFFAETPFTLATNIIGRRVRGELREYWINDGLFGSLNHKAYDKSTVFTATPLALSSDRQNPTCEGKETYVSTVFGPTLDSTDMVLTEHRLPELRRGTGTCFQTWGRTAHLLQQASMASLLLMSAPTWPMLIVLCMLLRMRTEQSDRSLEA</sequence>
<evidence type="ECO:0000256" key="2">
    <source>
        <dbReference type="ARBA" id="ARBA00008872"/>
    </source>
</evidence>
<dbReference type="Pfam" id="PF02784">
    <property type="entry name" value="Orn_Arg_deC_N"/>
    <property type="match status" value="1"/>
</dbReference>
<keyword evidence="7" id="KW-0472">Membrane</keyword>
<keyword evidence="7" id="KW-1133">Transmembrane helix</keyword>
<feature type="transmembrane region" description="Helical" evidence="7">
    <location>
        <begin position="336"/>
        <end position="357"/>
    </location>
</feature>
<dbReference type="InterPro" id="IPR009006">
    <property type="entry name" value="Ala_racemase/Decarboxylase_C"/>
</dbReference>
<evidence type="ECO:0000256" key="1">
    <source>
        <dbReference type="ARBA" id="ARBA00001933"/>
    </source>
</evidence>
<reference evidence="10" key="1">
    <citation type="journal article" date="2023" name="GigaByte">
        <title>Genome assembly of the bearded iris, Iris pallida Lam.</title>
        <authorList>
            <person name="Bruccoleri R.E."/>
            <person name="Oakeley E.J."/>
            <person name="Faust A.M.E."/>
            <person name="Altorfer M."/>
            <person name="Dessus-Babus S."/>
            <person name="Burckhardt D."/>
            <person name="Oertli M."/>
            <person name="Naumann U."/>
            <person name="Petersen F."/>
            <person name="Wong J."/>
        </authorList>
    </citation>
    <scope>NUCLEOTIDE SEQUENCE</scope>
    <source>
        <strain evidence="10">GSM-AAB239-AS_SAM_17_03QT</strain>
    </source>
</reference>
<evidence type="ECO:0000256" key="3">
    <source>
        <dbReference type="ARBA" id="ARBA00022898"/>
    </source>
</evidence>
<evidence type="ECO:0000313" key="11">
    <source>
        <dbReference type="Proteomes" id="UP001140949"/>
    </source>
</evidence>
<dbReference type="InterPro" id="IPR000183">
    <property type="entry name" value="Orn/DAP/Arg_de-COase"/>
</dbReference>
<evidence type="ECO:0000259" key="9">
    <source>
        <dbReference type="Pfam" id="PF02784"/>
    </source>
</evidence>
<dbReference type="PANTHER" id="PTHR11482">
    <property type="entry name" value="ARGININE/DIAMINOPIMELATE/ORNITHINE DECARBOXYLASE"/>
    <property type="match status" value="1"/>
</dbReference>
<feature type="compositionally biased region" description="Polar residues" evidence="6">
    <location>
        <begin position="1"/>
        <end position="10"/>
    </location>
</feature>
<dbReference type="Pfam" id="PF00278">
    <property type="entry name" value="Orn_DAP_Arg_deC"/>
    <property type="match status" value="1"/>
</dbReference>
<organism evidence="10 11">
    <name type="scientific">Iris pallida</name>
    <name type="common">Sweet iris</name>
    <dbReference type="NCBI Taxonomy" id="29817"/>
    <lineage>
        <taxon>Eukaryota</taxon>
        <taxon>Viridiplantae</taxon>
        <taxon>Streptophyta</taxon>
        <taxon>Embryophyta</taxon>
        <taxon>Tracheophyta</taxon>
        <taxon>Spermatophyta</taxon>
        <taxon>Magnoliopsida</taxon>
        <taxon>Liliopsida</taxon>
        <taxon>Asparagales</taxon>
        <taxon>Iridaceae</taxon>
        <taxon>Iridoideae</taxon>
        <taxon>Irideae</taxon>
        <taxon>Iris</taxon>
    </lineage>
</organism>
<dbReference type="InterPro" id="IPR029066">
    <property type="entry name" value="PLP-binding_barrel"/>
</dbReference>
<accession>A0AAX6DM31</accession>
<keyword evidence="7" id="KW-0812">Transmembrane</keyword>
<evidence type="ECO:0000313" key="10">
    <source>
        <dbReference type="EMBL" id="KAJ6792769.1"/>
    </source>
</evidence>
<dbReference type="Gene3D" id="3.20.20.10">
    <property type="entry name" value="Alanine racemase"/>
    <property type="match status" value="1"/>
</dbReference>